<organism evidence="1 2">
    <name type="scientific">Pseudomonas amygdali pv. mori str. 301020</name>
    <dbReference type="NCBI Taxonomy" id="629261"/>
    <lineage>
        <taxon>Bacteria</taxon>
        <taxon>Pseudomonadati</taxon>
        <taxon>Pseudomonadota</taxon>
        <taxon>Gammaproteobacteria</taxon>
        <taxon>Pseudomonadales</taxon>
        <taxon>Pseudomonadaceae</taxon>
        <taxon>Pseudomonas</taxon>
        <taxon>Pseudomonas amygdali</taxon>
    </lineage>
</organism>
<proteinExistence type="predicted"/>
<reference evidence="1 2" key="1">
    <citation type="journal article" date="2011" name="PLoS Pathog.">
        <title>Dynamic evolution of pathogenicity revealed by sequencing and comparative genomics of 19 Pseudomonas syringae isolates.</title>
        <authorList>
            <person name="Baltrus D.A."/>
            <person name="Nishimura M.T."/>
            <person name="Romanchuk A."/>
            <person name="Chang J.H."/>
            <person name="Mukhtar M.S."/>
            <person name="Cherkis K."/>
            <person name="Roach J."/>
            <person name="Grant S.R."/>
            <person name="Jones C.D."/>
            <person name="Dangl J.L."/>
        </authorList>
    </citation>
    <scope>NUCLEOTIDE SEQUENCE [LARGE SCALE GENOMIC DNA]</scope>
    <source>
        <strain evidence="1 2">301020</strain>
    </source>
</reference>
<dbReference type="Proteomes" id="UP000003465">
    <property type="component" value="Unassembled WGS sequence"/>
</dbReference>
<feature type="non-terminal residue" evidence="1">
    <location>
        <position position="36"/>
    </location>
</feature>
<dbReference type="AlphaFoldDB" id="A0A656GM48"/>
<evidence type="ECO:0000313" key="2">
    <source>
        <dbReference type="Proteomes" id="UP000003465"/>
    </source>
</evidence>
<comment type="caution">
    <text evidence="1">The sequence shown here is derived from an EMBL/GenBank/DDBJ whole genome shotgun (WGS) entry which is preliminary data.</text>
</comment>
<feature type="non-terminal residue" evidence="1">
    <location>
        <position position="1"/>
    </location>
</feature>
<dbReference type="EMBL" id="AEAG01003010">
    <property type="protein sequence ID" value="EGH26893.1"/>
    <property type="molecule type" value="Genomic_DNA"/>
</dbReference>
<name>A0A656GM48_PSEA0</name>
<protein>
    <submittedName>
        <fullName evidence="1">Uncharacterized protein</fullName>
    </submittedName>
</protein>
<sequence>PMLTLGVPGSGTTAGVIGAVSVVSGHIRGVTNTLLW</sequence>
<gene>
    <name evidence="1" type="ORF">PSYMO_37616</name>
</gene>
<evidence type="ECO:0000313" key="1">
    <source>
        <dbReference type="EMBL" id="EGH26893.1"/>
    </source>
</evidence>
<accession>A0A656GM48</accession>